<dbReference type="Proteomes" id="UP000439903">
    <property type="component" value="Unassembled WGS sequence"/>
</dbReference>
<evidence type="ECO:0000313" key="2">
    <source>
        <dbReference type="Proteomes" id="UP000439903"/>
    </source>
</evidence>
<proteinExistence type="predicted"/>
<reference evidence="1 2" key="1">
    <citation type="journal article" date="2019" name="Environ. Microbiol.">
        <title>At the nexus of three kingdoms: the genome of the mycorrhizal fungus Gigaspora margarita provides insights into plant, endobacterial and fungal interactions.</title>
        <authorList>
            <person name="Venice F."/>
            <person name="Ghignone S."/>
            <person name="Salvioli di Fossalunga A."/>
            <person name="Amselem J."/>
            <person name="Novero M."/>
            <person name="Xianan X."/>
            <person name="Sedzielewska Toro K."/>
            <person name="Morin E."/>
            <person name="Lipzen A."/>
            <person name="Grigoriev I.V."/>
            <person name="Henrissat B."/>
            <person name="Martin F.M."/>
            <person name="Bonfante P."/>
        </authorList>
    </citation>
    <scope>NUCLEOTIDE SEQUENCE [LARGE SCALE GENOMIC DNA]</scope>
    <source>
        <strain evidence="1 2">BEG34</strain>
    </source>
</reference>
<name>A0A8H4A234_GIGMA</name>
<comment type="caution">
    <text evidence="1">The sequence shown here is derived from an EMBL/GenBank/DDBJ whole genome shotgun (WGS) entry which is preliminary data.</text>
</comment>
<gene>
    <name evidence="1" type="ORF">F8M41_010876</name>
</gene>
<accession>A0A8H4A234</accession>
<dbReference type="EMBL" id="WTPW01002248">
    <property type="protein sequence ID" value="KAF0389845.1"/>
    <property type="molecule type" value="Genomic_DNA"/>
</dbReference>
<dbReference type="AlphaFoldDB" id="A0A8H4A234"/>
<evidence type="ECO:0000313" key="1">
    <source>
        <dbReference type="EMBL" id="KAF0389845.1"/>
    </source>
</evidence>
<organism evidence="1 2">
    <name type="scientific">Gigaspora margarita</name>
    <dbReference type="NCBI Taxonomy" id="4874"/>
    <lineage>
        <taxon>Eukaryota</taxon>
        <taxon>Fungi</taxon>
        <taxon>Fungi incertae sedis</taxon>
        <taxon>Mucoromycota</taxon>
        <taxon>Glomeromycotina</taxon>
        <taxon>Glomeromycetes</taxon>
        <taxon>Diversisporales</taxon>
        <taxon>Gigasporaceae</taxon>
        <taxon>Gigaspora</taxon>
    </lineage>
</organism>
<sequence>MHETVTNIIAFHNEIATGIDVMNLILVEQKMNFIPNNPFPFTPGLVHHTYPCYSPPSKDFKFKNINLCWG</sequence>
<keyword evidence="2" id="KW-1185">Reference proteome</keyword>
<protein>
    <submittedName>
        <fullName evidence="1">Uncharacterized protein</fullName>
    </submittedName>
</protein>
<dbReference type="OrthoDB" id="10251234at2759"/>